<evidence type="ECO:0000313" key="2">
    <source>
        <dbReference type="EMBL" id="NXS69136.1"/>
    </source>
</evidence>
<accession>A0A7L2WFL0</accession>
<dbReference type="GO" id="GO:0080048">
    <property type="term" value="F:GDP-D-glucose phosphorylase activity"/>
    <property type="evidence" value="ECO:0007669"/>
    <property type="project" value="UniProtKB-EC"/>
</dbReference>
<dbReference type="PANTHER" id="PTHR20884:SF8">
    <property type="entry name" value="GDP-D-GLUCOSE PHOSPHORYLASE 1"/>
    <property type="match status" value="1"/>
</dbReference>
<proteinExistence type="predicted"/>
<evidence type="ECO:0000313" key="3">
    <source>
        <dbReference type="Proteomes" id="UP000580171"/>
    </source>
</evidence>
<protein>
    <submittedName>
        <fullName evidence="2">GDPP1 phosphorylase</fullName>
    </submittedName>
</protein>
<feature type="non-terminal residue" evidence="2">
    <location>
        <position position="85"/>
    </location>
</feature>
<dbReference type="EMBL" id="VYZV01016806">
    <property type="protein sequence ID" value="NXS69136.1"/>
    <property type="molecule type" value="Genomic_DNA"/>
</dbReference>
<dbReference type="InterPro" id="IPR058866">
    <property type="entry name" value="GDPGP1_N"/>
</dbReference>
<dbReference type="GO" id="GO:0000166">
    <property type="term" value="F:nucleotide binding"/>
    <property type="evidence" value="ECO:0007669"/>
    <property type="project" value="UniProtKB-KW"/>
</dbReference>
<dbReference type="Proteomes" id="UP000580171">
    <property type="component" value="Unassembled WGS sequence"/>
</dbReference>
<feature type="non-terminal residue" evidence="2">
    <location>
        <position position="1"/>
    </location>
</feature>
<name>A0A7L2WFL0_PANHA</name>
<dbReference type="GO" id="GO:0006006">
    <property type="term" value="P:glucose metabolic process"/>
    <property type="evidence" value="ECO:0007669"/>
    <property type="project" value="TreeGrafter"/>
</dbReference>
<gene>
    <name evidence="2" type="primary">Gdpgp1</name>
    <name evidence="2" type="ORF">PANHAL_R13659</name>
</gene>
<dbReference type="GO" id="GO:0005085">
    <property type="term" value="F:guanyl-nucleotide exchange factor activity"/>
    <property type="evidence" value="ECO:0007669"/>
    <property type="project" value="UniProtKB-KW"/>
</dbReference>
<sequence length="85" mass="9179">PGPMSLVAQLNVQRGTERRPPQAVRSLRQPFDPRAFNFTRIRPGEVLLRLRRAADGGGGGGAAPDHLLVAINVSPLERGHVLLLP</sequence>
<dbReference type="PANTHER" id="PTHR20884">
    <property type="entry name" value="GDP-D-GLUCOSE PHOSPHORYLASE 1"/>
    <property type="match status" value="1"/>
</dbReference>
<reference evidence="2 3" key="1">
    <citation type="submission" date="2019-09" db="EMBL/GenBank/DDBJ databases">
        <title>Bird 10,000 Genomes (B10K) Project - Family phase.</title>
        <authorList>
            <person name="Zhang G."/>
        </authorList>
    </citation>
    <scope>NUCLEOTIDE SEQUENCE [LARGE SCALE GENOMIC DNA]</scope>
    <source>
        <strain evidence="2">B10K-DU-012-58</strain>
        <tissue evidence="2">Muscle</tissue>
    </source>
</reference>
<dbReference type="InterPro" id="IPR026506">
    <property type="entry name" value="GDPGP"/>
</dbReference>
<dbReference type="GO" id="GO:0005737">
    <property type="term" value="C:cytoplasm"/>
    <property type="evidence" value="ECO:0007669"/>
    <property type="project" value="UniProtKB-SubCell"/>
</dbReference>
<dbReference type="OrthoDB" id="417175at2759"/>
<dbReference type="GO" id="GO:0016787">
    <property type="term" value="F:hydrolase activity"/>
    <property type="evidence" value="ECO:0007669"/>
    <property type="project" value="UniProtKB-KW"/>
</dbReference>
<dbReference type="AlphaFoldDB" id="A0A7L2WFL0"/>
<organism evidence="2 3">
    <name type="scientific">Pandion haliaetus</name>
    <name type="common">Osprey</name>
    <name type="synonym">Falco haliaetus</name>
    <dbReference type="NCBI Taxonomy" id="56262"/>
    <lineage>
        <taxon>Eukaryota</taxon>
        <taxon>Metazoa</taxon>
        <taxon>Chordata</taxon>
        <taxon>Craniata</taxon>
        <taxon>Vertebrata</taxon>
        <taxon>Euteleostomi</taxon>
        <taxon>Archelosauria</taxon>
        <taxon>Archosauria</taxon>
        <taxon>Dinosauria</taxon>
        <taxon>Saurischia</taxon>
        <taxon>Theropoda</taxon>
        <taxon>Coelurosauria</taxon>
        <taxon>Aves</taxon>
        <taxon>Neognathae</taxon>
        <taxon>Neoaves</taxon>
        <taxon>Telluraves</taxon>
        <taxon>Accipitrimorphae</taxon>
        <taxon>Accipitriformes</taxon>
        <taxon>Pandionidae</taxon>
        <taxon>Pandion</taxon>
    </lineage>
</organism>
<feature type="domain" description="GDPGP1-like N-terminal" evidence="1">
    <location>
        <begin position="1"/>
        <end position="85"/>
    </location>
</feature>
<keyword evidence="3" id="KW-1185">Reference proteome</keyword>
<evidence type="ECO:0000259" key="1">
    <source>
        <dbReference type="Pfam" id="PF26217"/>
    </source>
</evidence>
<comment type="caution">
    <text evidence="2">The sequence shown here is derived from an EMBL/GenBank/DDBJ whole genome shotgun (WGS) entry which is preliminary data.</text>
</comment>
<dbReference type="Pfam" id="PF26217">
    <property type="entry name" value="GDPGP1_N"/>
    <property type="match status" value="1"/>
</dbReference>